<dbReference type="CDD" id="cd17631">
    <property type="entry name" value="FACL_FadD13-like"/>
    <property type="match status" value="1"/>
</dbReference>
<dbReference type="PANTHER" id="PTHR43767">
    <property type="entry name" value="LONG-CHAIN-FATTY-ACID--COA LIGASE"/>
    <property type="match status" value="1"/>
</dbReference>
<dbReference type="Gene3D" id="3.30.300.30">
    <property type="match status" value="1"/>
</dbReference>
<comment type="similarity">
    <text evidence="1">Belongs to the ATP-dependent AMP-binding enzyme family.</text>
</comment>
<comment type="caution">
    <text evidence="8">The sequence shown here is derived from an EMBL/GenBank/DDBJ whole genome shotgun (WGS) entry which is preliminary data.</text>
</comment>
<evidence type="ECO:0000256" key="1">
    <source>
        <dbReference type="ARBA" id="ARBA00006432"/>
    </source>
</evidence>
<proteinExistence type="inferred from homology"/>
<dbReference type="InterPro" id="IPR025110">
    <property type="entry name" value="AMP-bd_C"/>
</dbReference>
<dbReference type="OrthoDB" id="9803968at2"/>
<keyword evidence="2 8" id="KW-0436">Ligase</keyword>
<dbReference type="SUPFAM" id="SSF56801">
    <property type="entry name" value="Acetyl-CoA synthetase-like"/>
    <property type="match status" value="1"/>
</dbReference>
<evidence type="ECO:0000313" key="8">
    <source>
        <dbReference type="EMBL" id="PHK95411.1"/>
    </source>
</evidence>
<comment type="catalytic activity">
    <reaction evidence="3">
        <text>3-(methylsulfanyl)propanoate + ATP + CoA = 3-(methylsulfanyl)propanoyl-CoA + AMP + diphosphate</text>
        <dbReference type="Rhea" id="RHEA:43052"/>
        <dbReference type="ChEBI" id="CHEBI:30616"/>
        <dbReference type="ChEBI" id="CHEBI:33019"/>
        <dbReference type="ChEBI" id="CHEBI:49016"/>
        <dbReference type="ChEBI" id="CHEBI:57287"/>
        <dbReference type="ChEBI" id="CHEBI:82815"/>
        <dbReference type="ChEBI" id="CHEBI:456215"/>
        <dbReference type="EC" id="6.2.1.44"/>
    </reaction>
    <physiologicalReaction direction="left-to-right" evidence="3">
        <dbReference type="Rhea" id="RHEA:43053"/>
    </physiologicalReaction>
</comment>
<feature type="domain" description="AMP-dependent synthetase/ligase" evidence="6">
    <location>
        <begin position="8"/>
        <end position="371"/>
    </location>
</feature>
<reference evidence="8 9" key="1">
    <citation type="submission" date="2017-10" db="EMBL/GenBank/DDBJ databases">
        <authorList>
            <person name="Banno H."/>
            <person name="Chua N.-H."/>
        </authorList>
    </citation>
    <scope>NUCLEOTIDE SEQUENCE [LARGE SCALE GENOMIC DNA]</scope>
    <source>
        <strain evidence="8 9">YW11</strain>
    </source>
</reference>
<dbReference type="InterPro" id="IPR045851">
    <property type="entry name" value="AMP-bd_C_sf"/>
</dbReference>
<evidence type="ECO:0000259" key="7">
    <source>
        <dbReference type="Pfam" id="PF13193"/>
    </source>
</evidence>
<evidence type="ECO:0000256" key="4">
    <source>
        <dbReference type="ARBA" id="ARBA00066616"/>
    </source>
</evidence>
<dbReference type="FunFam" id="3.30.300.30:FF:000008">
    <property type="entry name" value="2,3-dihydroxybenzoate-AMP ligase"/>
    <property type="match status" value="1"/>
</dbReference>
<dbReference type="EC" id="6.2.1.44" evidence="4"/>
<dbReference type="InterPro" id="IPR000873">
    <property type="entry name" value="AMP-dep_synth/lig_dom"/>
</dbReference>
<dbReference type="AlphaFoldDB" id="A0A2C6ZA78"/>
<dbReference type="InterPro" id="IPR020845">
    <property type="entry name" value="AMP-binding_CS"/>
</dbReference>
<gene>
    <name evidence="8" type="ORF">CR162_07930</name>
</gene>
<name>A0A2C6ZA78_9PROT</name>
<dbReference type="Pfam" id="PF13193">
    <property type="entry name" value="AMP-binding_C"/>
    <property type="match status" value="1"/>
</dbReference>
<dbReference type="EMBL" id="PDNU01000010">
    <property type="protein sequence ID" value="PHK95411.1"/>
    <property type="molecule type" value="Genomic_DNA"/>
</dbReference>
<evidence type="ECO:0000256" key="3">
    <source>
        <dbReference type="ARBA" id="ARBA00051915"/>
    </source>
</evidence>
<dbReference type="Gene3D" id="3.40.50.12780">
    <property type="entry name" value="N-terminal domain of ligase-like"/>
    <property type="match status" value="1"/>
</dbReference>
<protein>
    <recommendedName>
        <fullName evidence="5">3-methylmercaptopropionyl-CoA ligase</fullName>
        <ecNumber evidence="4">6.2.1.44</ecNumber>
    </recommendedName>
</protein>
<evidence type="ECO:0000259" key="6">
    <source>
        <dbReference type="Pfam" id="PF00501"/>
    </source>
</evidence>
<accession>A0A2C6ZA78</accession>
<dbReference type="InterPro" id="IPR042099">
    <property type="entry name" value="ANL_N_sf"/>
</dbReference>
<dbReference type="GO" id="GO:0016878">
    <property type="term" value="F:acid-thiol ligase activity"/>
    <property type="evidence" value="ECO:0007669"/>
    <property type="project" value="UniProtKB-ARBA"/>
</dbReference>
<dbReference type="PANTHER" id="PTHR43767:SF1">
    <property type="entry name" value="NONRIBOSOMAL PEPTIDE SYNTHASE PES1 (EUROFUNG)-RELATED"/>
    <property type="match status" value="1"/>
</dbReference>
<organism evidence="8 9">
    <name type="scientific">Teichococcus rhizosphaerae</name>
    <dbReference type="NCBI Taxonomy" id="1335062"/>
    <lineage>
        <taxon>Bacteria</taxon>
        <taxon>Pseudomonadati</taxon>
        <taxon>Pseudomonadota</taxon>
        <taxon>Alphaproteobacteria</taxon>
        <taxon>Acetobacterales</taxon>
        <taxon>Roseomonadaceae</taxon>
        <taxon>Roseomonas</taxon>
    </lineage>
</organism>
<evidence type="ECO:0000256" key="5">
    <source>
        <dbReference type="ARBA" id="ARBA00067668"/>
    </source>
</evidence>
<evidence type="ECO:0000313" key="9">
    <source>
        <dbReference type="Proteomes" id="UP000223527"/>
    </source>
</evidence>
<keyword evidence="9" id="KW-1185">Reference proteome</keyword>
<dbReference type="Proteomes" id="UP000223527">
    <property type="component" value="Unassembled WGS sequence"/>
</dbReference>
<dbReference type="PROSITE" id="PS00455">
    <property type="entry name" value="AMP_BINDING"/>
    <property type="match status" value="1"/>
</dbReference>
<feature type="domain" description="AMP-binding enzyme C-terminal" evidence="7">
    <location>
        <begin position="421"/>
        <end position="496"/>
    </location>
</feature>
<sequence length="515" mass="55293">MYLTQGIHRAAQQFPNRTATVCGARRRSWAELRERVARWGAALRGLGLREGGRVALLAPNLDSGMEFAFGTWWAGGVINPVNTRWSAEEIAFSLEDSGTCLLLADASLLPLAREALARMARPCPLALLRDGAAHGLPEIEAMLAALPPAEDLRRGGDALAGLFYTGGTTGRPKGVMLSHRNFWSAMVSRLADAPVPHGHVVLHTAPLFHVAGFGRVVTQSLLGGTGVFLPSFDVAALLDTVEREGVTDLMLVPTMLDMILRHPDFAPARMRSIARISYGAAPIQEALLDRALAALPHAAFMQAYGMTETWGVIAFNPPENHAGPGRARLGRTGRAYSCAEIVVTDEAGREVPRGTVGEVVVRGPQVMLGYWNRPVETAAAFRDGWLRTGDAAWMDEEGYVTVVDRIKDMIISGGENVYSAEVENAIGRHPDVLACAVIGIPSAAWGEAVHAVVVPRPGAGLDEAAIRAHCRALIAGYKVPKTVEFRDALPLSRVGKVLKSALREPFRRQGARAIG</sequence>
<dbReference type="InterPro" id="IPR050237">
    <property type="entry name" value="ATP-dep_AMP-bd_enzyme"/>
</dbReference>
<dbReference type="RefSeq" id="WP_099095007.1">
    <property type="nucleotide sequence ID" value="NZ_PDNU01000010.1"/>
</dbReference>
<evidence type="ECO:0000256" key="2">
    <source>
        <dbReference type="ARBA" id="ARBA00022598"/>
    </source>
</evidence>
<dbReference type="Pfam" id="PF00501">
    <property type="entry name" value="AMP-binding"/>
    <property type="match status" value="1"/>
</dbReference>